<dbReference type="EMBL" id="FLQY01000001">
    <property type="protein sequence ID" value="SBT03178.1"/>
    <property type="molecule type" value="Genomic_DNA"/>
</dbReference>
<evidence type="ECO:0000313" key="2">
    <source>
        <dbReference type="Proteomes" id="UP000199600"/>
    </source>
</evidence>
<proteinExistence type="predicted"/>
<accession>A0A1A8XGW3</accession>
<name>A0A1A8XGW3_9RHOO</name>
<evidence type="ECO:0000313" key="1">
    <source>
        <dbReference type="EMBL" id="SBT03178.1"/>
    </source>
</evidence>
<protein>
    <submittedName>
        <fullName evidence="1">Uncharacterized protein</fullName>
    </submittedName>
</protein>
<dbReference type="AlphaFoldDB" id="A0A1A8XGW3"/>
<dbReference type="Proteomes" id="UP000199600">
    <property type="component" value="Unassembled WGS sequence"/>
</dbReference>
<sequence length="78" mass="9058">MFGADTEWVREMLRNAYPGLSAKWSSDIISDLIDHPSQETSYGKPALKDCHSHRRCRYHRPWRRNESCQGLPARRGDG</sequence>
<organism evidence="1 2">
    <name type="scientific">Candidatus Propionivibrio aalborgensis</name>
    <dbReference type="NCBI Taxonomy" id="1860101"/>
    <lineage>
        <taxon>Bacteria</taxon>
        <taxon>Pseudomonadati</taxon>
        <taxon>Pseudomonadota</taxon>
        <taxon>Betaproteobacteria</taxon>
        <taxon>Rhodocyclales</taxon>
        <taxon>Rhodocyclaceae</taxon>
        <taxon>Propionivibrio</taxon>
    </lineage>
</organism>
<keyword evidence="2" id="KW-1185">Reference proteome</keyword>
<reference evidence="1 2" key="1">
    <citation type="submission" date="2016-06" db="EMBL/GenBank/DDBJ databases">
        <authorList>
            <person name="Kjaerup R.B."/>
            <person name="Dalgaard T.S."/>
            <person name="Juul-Madsen H.R."/>
        </authorList>
    </citation>
    <scope>NUCLEOTIDE SEQUENCE [LARGE SCALE GENOMIC DNA]</scope>
    <source>
        <strain evidence="1">2</strain>
    </source>
</reference>
<gene>
    <name evidence="1" type="ORF">PROAA_10020</name>
</gene>